<organism evidence="1">
    <name type="scientific">Echinococcus granulosus</name>
    <name type="common">Hydatid tapeworm</name>
    <dbReference type="NCBI Taxonomy" id="6210"/>
    <lineage>
        <taxon>Eukaryota</taxon>
        <taxon>Metazoa</taxon>
        <taxon>Spiralia</taxon>
        <taxon>Lophotrochozoa</taxon>
        <taxon>Platyhelminthes</taxon>
        <taxon>Cestoda</taxon>
        <taxon>Eucestoda</taxon>
        <taxon>Cyclophyllidea</taxon>
        <taxon>Taeniidae</taxon>
        <taxon>Echinococcus</taxon>
        <taxon>Echinococcus granulosus group</taxon>
    </lineage>
</organism>
<reference evidence="3" key="3">
    <citation type="submission" date="2020-10" db="UniProtKB">
        <authorList>
            <consortium name="WormBaseParasite"/>
        </authorList>
    </citation>
    <scope>IDENTIFICATION</scope>
</reference>
<dbReference type="GO" id="GO:0005840">
    <property type="term" value="C:ribosome"/>
    <property type="evidence" value="ECO:0007669"/>
    <property type="project" value="UniProtKB-KW"/>
</dbReference>
<dbReference type="WBParaSite" id="EgrG_000696000">
    <property type="protein sequence ID" value="EgrG_000696000"/>
    <property type="gene ID" value="EgrG_000696000"/>
</dbReference>
<sequence>MEQLVLVLRRDVLKTFVRSFAVKKKPNYADQPEKINKPVLVKTLRGFQFNDGDHVYKGDILVRQIGLEIYPGENVRLNRDTWDLIALRNGRFTITTETLSPYPDSPLYPVVKEEGRVLRRPFVHVIAPPTVPVFKLKRYL</sequence>
<dbReference type="InterPro" id="IPR001684">
    <property type="entry name" value="Ribosomal_bL27"/>
</dbReference>
<accession>A0A068WT08</accession>
<dbReference type="Proteomes" id="UP000492820">
    <property type="component" value="Unassembled WGS sequence"/>
</dbReference>
<keyword evidence="1" id="KW-0689">Ribosomal protein</keyword>
<evidence type="ECO:0000313" key="1">
    <source>
        <dbReference type="EMBL" id="CDS22953.1"/>
    </source>
</evidence>
<evidence type="ECO:0000313" key="2">
    <source>
        <dbReference type="Proteomes" id="UP000492820"/>
    </source>
</evidence>
<dbReference type="OrthoDB" id="1867012at2759"/>
<dbReference type="EMBL" id="LK028588">
    <property type="protein sequence ID" value="CDS22953.1"/>
    <property type="molecule type" value="Genomic_DNA"/>
</dbReference>
<reference evidence="1 2" key="1">
    <citation type="journal article" date="2013" name="Nature">
        <title>The genomes of four tapeworm species reveal adaptations to parasitism.</title>
        <authorList>
            <person name="Tsai I.J."/>
            <person name="Zarowiecki M."/>
            <person name="Holroyd N."/>
            <person name="Garciarrubio A."/>
            <person name="Sanchez-Flores A."/>
            <person name="Brooks K.L."/>
            <person name="Tracey A."/>
            <person name="Bobes R.J."/>
            <person name="Fragoso G."/>
            <person name="Sciutto E."/>
            <person name="Aslett M."/>
            <person name="Beasley H."/>
            <person name="Bennett H.M."/>
            <person name="Cai J."/>
            <person name="Camicia F."/>
            <person name="Clark R."/>
            <person name="Cucher M."/>
            <person name="De Silva N."/>
            <person name="Day T.A."/>
            <person name="Deplazes P."/>
            <person name="Estrada K."/>
            <person name="Fernandez C."/>
            <person name="Holland P.W."/>
            <person name="Hou J."/>
            <person name="Hu S."/>
            <person name="Huckvale T."/>
            <person name="Hung S.S."/>
            <person name="Kamenetzky L."/>
            <person name="Keane J.A."/>
            <person name="Kiss F."/>
            <person name="Koziol U."/>
            <person name="Lambert O."/>
            <person name="Liu K."/>
            <person name="Luo X."/>
            <person name="Luo Y."/>
            <person name="Macchiaroli N."/>
            <person name="Nichol S."/>
            <person name="Paps J."/>
            <person name="Parkinson J."/>
            <person name="Pouchkina-Stantcheva N."/>
            <person name="Riddiford N."/>
            <person name="Rosenzvit M."/>
            <person name="Salinas G."/>
            <person name="Wasmuth J.D."/>
            <person name="Zamanian M."/>
            <person name="Zheng Y."/>
            <person name="Cai X."/>
            <person name="Soberon X."/>
            <person name="Olson P.D."/>
            <person name="Laclette J.P."/>
            <person name="Brehm K."/>
            <person name="Berriman M."/>
            <person name="Garciarrubio A."/>
            <person name="Bobes R.J."/>
            <person name="Fragoso G."/>
            <person name="Sanchez-Flores A."/>
            <person name="Estrada K."/>
            <person name="Cevallos M.A."/>
            <person name="Morett E."/>
            <person name="Gonzalez V."/>
            <person name="Portillo T."/>
            <person name="Ochoa-Leyva A."/>
            <person name="Jose M.V."/>
            <person name="Sciutto E."/>
            <person name="Landa A."/>
            <person name="Jimenez L."/>
            <person name="Valdes V."/>
            <person name="Carrero J.C."/>
            <person name="Larralde C."/>
            <person name="Morales-Montor J."/>
            <person name="Limon-Lason J."/>
            <person name="Soberon X."/>
            <person name="Laclette J.P."/>
        </authorList>
    </citation>
    <scope>NUCLEOTIDE SEQUENCE [LARGE SCALE GENOMIC DNA]</scope>
</reference>
<dbReference type="Pfam" id="PF01016">
    <property type="entry name" value="Ribosomal_L27"/>
    <property type="match status" value="1"/>
</dbReference>
<gene>
    <name evidence="3" type="primary">EGR_08483</name>
    <name evidence="1" type="ORF">EgrG_000696000</name>
</gene>
<protein>
    <submittedName>
        <fullName evidence="1 3">Mitochondrial 39S ribosomal protein L27 L27mt</fullName>
    </submittedName>
</protein>
<dbReference type="Gene3D" id="2.40.50.100">
    <property type="match status" value="1"/>
</dbReference>
<reference evidence="1" key="2">
    <citation type="submission" date="2014-06" db="EMBL/GenBank/DDBJ databases">
        <authorList>
            <person name="Aslett M."/>
        </authorList>
    </citation>
    <scope>NUCLEOTIDE SEQUENCE</scope>
</reference>
<dbReference type="AlphaFoldDB" id="A0A068WT08"/>
<name>A0A068WT08_ECHGR</name>
<evidence type="ECO:0000313" key="3">
    <source>
        <dbReference type="WBParaSite" id="EgrG_000696000"/>
    </source>
</evidence>
<dbReference type="GO" id="GO:0003735">
    <property type="term" value="F:structural constituent of ribosome"/>
    <property type="evidence" value="ECO:0007669"/>
    <property type="project" value="InterPro"/>
</dbReference>
<dbReference type="SUPFAM" id="SSF110324">
    <property type="entry name" value="Ribosomal L27 protein-like"/>
    <property type="match status" value="1"/>
</dbReference>
<proteinExistence type="predicted"/>
<dbReference type="GO" id="GO:0006412">
    <property type="term" value="P:translation"/>
    <property type="evidence" value="ECO:0007669"/>
    <property type="project" value="InterPro"/>
</dbReference>
<keyword evidence="1" id="KW-0687">Ribonucleoprotein</keyword>